<keyword evidence="3" id="KW-0862">Zinc</keyword>
<evidence type="ECO:0000259" key="4">
    <source>
        <dbReference type="PROSITE" id="PS51891"/>
    </source>
</evidence>
<dbReference type="EMBL" id="PDWW01000004">
    <property type="protein sequence ID" value="KAF1726386.1"/>
    <property type="molecule type" value="Genomic_DNA"/>
</dbReference>
<accession>A0ABQ6ZJQ7</accession>
<sequence length="151" mass="16188">MTTPFSTLEGGCHCGAITLALSTALVPATTAARACDCSFCRAHGAAWISDPEAGLVIHTHRPDRLRRYRQGSQAAQFLLCGDCGVLVAVVFEEGDQRFAAVNVACLQARDTFAPPVAASPQSLPPDEKTARWRRLWIRDVQVVAARVGLSP</sequence>
<evidence type="ECO:0000256" key="1">
    <source>
        <dbReference type="ARBA" id="ARBA00005495"/>
    </source>
</evidence>
<evidence type="ECO:0000313" key="5">
    <source>
        <dbReference type="EMBL" id="KAF1726386.1"/>
    </source>
</evidence>
<dbReference type="PROSITE" id="PS51891">
    <property type="entry name" value="CENP_V_GFA"/>
    <property type="match status" value="1"/>
</dbReference>
<dbReference type="InterPro" id="IPR052355">
    <property type="entry name" value="CENP-V-like"/>
</dbReference>
<gene>
    <name evidence="5" type="ORF">CSC78_04615</name>
</gene>
<dbReference type="PANTHER" id="PTHR28620">
    <property type="entry name" value="CENTROMERE PROTEIN V"/>
    <property type="match status" value="1"/>
</dbReference>
<keyword evidence="6" id="KW-1185">Reference proteome</keyword>
<name>A0ABQ6ZJQ7_9GAMM</name>
<evidence type="ECO:0000313" key="6">
    <source>
        <dbReference type="Proteomes" id="UP000781710"/>
    </source>
</evidence>
<comment type="similarity">
    <text evidence="1">Belongs to the Gfa family.</text>
</comment>
<protein>
    <submittedName>
        <fullName evidence="5">Aldehyde-activating protein</fullName>
    </submittedName>
</protein>
<proteinExistence type="inferred from homology"/>
<comment type="caution">
    <text evidence="5">The sequence shown here is derived from an EMBL/GenBank/DDBJ whole genome shotgun (WGS) entry which is preliminary data.</text>
</comment>
<dbReference type="SUPFAM" id="SSF51316">
    <property type="entry name" value="Mss4-like"/>
    <property type="match status" value="1"/>
</dbReference>
<dbReference type="PANTHER" id="PTHR28620:SF1">
    <property type="entry name" value="CENP-V_GFA DOMAIN-CONTAINING PROTEIN"/>
    <property type="match status" value="1"/>
</dbReference>
<dbReference type="InterPro" id="IPR006913">
    <property type="entry name" value="CENP-V/GFA"/>
</dbReference>
<evidence type="ECO:0000256" key="3">
    <source>
        <dbReference type="ARBA" id="ARBA00022833"/>
    </source>
</evidence>
<dbReference type="Pfam" id="PF04828">
    <property type="entry name" value="GFA"/>
    <property type="match status" value="1"/>
</dbReference>
<keyword evidence="2" id="KW-0479">Metal-binding</keyword>
<evidence type="ECO:0000256" key="2">
    <source>
        <dbReference type="ARBA" id="ARBA00022723"/>
    </source>
</evidence>
<dbReference type="Proteomes" id="UP000781710">
    <property type="component" value="Unassembled WGS sequence"/>
</dbReference>
<reference evidence="5 6" key="1">
    <citation type="submission" date="2017-10" db="EMBL/GenBank/DDBJ databases">
        <title>Whole genome sequencing of members of genus Pseudoxanthomonas.</title>
        <authorList>
            <person name="Kumar S."/>
            <person name="Bansal K."/>
            <person name="Kaur A."/>
            <person name="Patil P."/>
            <person name="Sharma S."/>
            <person name="Patil P.B."/>
        </authorList>
    </citation>
    <scope>NUCLEOTIDE SEQUENCE [LARGE SCALE GENOMIC DNA]</scope>
    <source>
        <strain evidence="5 6">DSM 17109</strain>
    </source>
</reference>
<dbReference type="RefSeq" id="WP_162336745.1">
    <property type="nucleotide sequence ID" value="NZ_JBHSRQ010000004.1"/>
</dbReference>
<organism evidence="5 6">
    <name type="scientific">Pseudoxanthomonas japonensis</name>
    <dbReference type="NCBI Taxonomy" id="69284"/>
    <lineage>
        <taxon>Bacteria</taxon>
        <taxon>Pseudomonadati</taxon>
        <taxon>Pseudomonadota</taxon>
        <taxon>Gammaproteobacteria</taxon>
        <taxon>Lysobacterales</taxon>
        <taxon>Lysobacteraceae</taxon>
        <taxon>Pseudoxanthomonas</taxon>
    </lineage>
</organism>
<dbReference type="Gene3D" id="2.170.150.70">
    <property type="match status" value="1"/>
</dbReference>
<feature type="domain" description="CENP-V/GFA" evidence="4">
    <location>
        <begin position="8"/>
        <end position="122"/>
    </location>
</feature>
<dbReference type="InterPro" id="IPR011057">
    <property type="entry name" value="Mss4-like_sf"/>
</dbReference>